<name>A0A375I3H3_9ACTN</name>
<dbReference type="EMBL" id="OMOH01000004">
    <property type="protein sequence ID" value="SPF68264.1"/>
    <property type="molecule type" value="Genomic_DNA"/>
</dbReference>
<proteinExistence type="predicted"/>
<sequence>MTSPLRGAAGQIEDAVLRVGAHRVSMSGTRSLTEDDPRAVRPPGRVGAPDEDRRRLVAERAVQVEGGGPADHRVAAAAQHSGPDPGPPRGLLDAVDAAGEGHPAARQASRLLGAEPGGEALPAGEAPALCVGEGDEAGWWGGVASHARTVSRTDPARSGGTALCTAVAPRSHSAVLVCHSTTTAGRLSRSSRDEPRTGSAPAAAASRTPPHPAVLVRHSTRTAGRNLG</sequence>
<evidence type="ECO:0000313" key="2">
    <source>
        <dbReference type="EMBL" id="SPF68264.1"/>
    </source>
</evidence>
<feature type="compositionally biased region" description="Low complexity" evidence="1">
    <location>
        <begin position="197"/>
        <end position="208"/>
    </location>
</feature>
<evidence type="ECO:0000256" key="1">
    <source>
        <dbReference type="SAM" id="MobiDB-lite"/>
    </source>
</evidence>
<accession>A0A375I3H3</accession>
<gene>
    <name evidence="2" type="ORF">PROPJV5_1207</name>
</gene>
<evidence type="ECO:0000313" key="3">
    <source>
        <dbReference type="Proteomes" id="UP000265962"/>
    </source>
</evidence>
<dbReference type="Proteomes" id="UP000265962">
    <property type="component" value="Unassembled WGS sequence"/>
</dbReference>
<feature type="region of interest" description="Disordered" evidence="1">
    <location>
        <begin position="24"/>
        <end position="55"/>
    </location>
</feature>
<keyword evidence="3" id="KW-1185">Reference proteome</keyword>
<feature type="region of interest" description="Disordered" evidence="1">
    <location>
        <begin position="182"/>
        <end position="228"/>
    </location>
</feature>
<organism evidence="2 3">
    <name type="scientific">Propionibacterium ruminifibrarum</name>
    <dbReference type="NCBI Taxonomy" id="1962131"/>
    <lineage>
        <taxon>Bacteria</taxon>
        <taxon>Bacillati</taxon>
        <taxon>Actinomycetota</taxon>
        <taxon>Actinomycetes</taxon>
        <taxon>Propionibacteriales</taxon>
        <taxon>Propionibacteriaceae</taxon>
        <taxon>Propionibacterium</taxon>
    </lineage>
</organism>
<dbReference type="AlphaFoldDB" id="A0A375I3H3"/>
<reference evidence="3" key="1">
    <citation type="submission" date="2018-02" db="EMBL/GenBank/DDBJ databases">
        <authorList>
            <person name="Hornung B."/>
        </authorList>
    </citation>
    <scope>NUCLEOTIDE SEQUENCE [LARGE SCALE GENOMIC DNA]</scope>
</reference>
<protein>
    <submittedName>
        <fullName evidence="2">Uncharacterized protein</fullName>
    </submittedName>
</protein>
<feature type="region of interest" description="Disordered" evidence="1">
    <location>
        <begin position="76"/>
        <end position="105"/>
    </location>
</feature>